<feature type="chain" id="PRO_5031310109" description="SHOCT domain-containing protein" evidence="2">
    <location>
        <begin position="20"/>
        <end position="285"/>
    </location>
</feature>
<dbReference type="EMBL" id="HBKN01004258">
    <property type="protein sequence ID" value="CAE2254921.1"/>
    <property type="molecule type" value="Transcribed_RNA"/>
</dbReference>
<feature type="compositionally biased region" description="Low complexity" evidence="1">
    <location>
        <begin position="155"/>
        <end position="166"/>
    </location>
</feature>
<evidence type="ECO:0000256" key="1">
    <source>
        <dbReference type="SAM" id="MobiDB-lite"/>
    </source>
</evidence>
<feature type="region of interest" description="Disordered" evidence="1">
    <location>
        <begin position="155"/>
        <end position="176"/>
    </location>
</feature>
<gene>
    <name evidence="3" type="ORF">GTHE00462_LOCUS3560</name>
</gene>
<proteinExistence type="predicted"/>
<name>A0A7S4J7I8_GUITH</name>
<evidence type="ECO:0000313" key="3">
    <source>
        <dbReference type="EMBL" id="CAE2254921.1"/>
    </source>
</evidence>
<feature type="signal peptide" evidence="2">
    <location>
        <begin position="1"/>
        <end position="19"/>
    </location>
</feature>
<dbReference type="AlphaFoldDB" id="A0A7S4J7I8"/>
<reference evidence="3" key="1">
    <citation type="submission" date="2021-01" db="EMBL/GenBank/DDBJ databases">
        <authorList>
            <person name="Corre E."/>
            <person name="Pelletier E."/>
            <person name="Niang G."/>
            <person name="Scheremetjew M."/>
            <person name="Finn R."/>
            <person name="Kale V."/>
            <person name="Holt S."/>
            <person name="Cochrane G."/>
            <person name="Meng A."/>
            <person name="Brown T."/>
            <person name="Cohen L."/>
        </authorList>
    </citation>
    <scope>NUCLEOTIDE SEQUENCE</scope>
    <source>
        <strain evidence="3">CCMP 2712</strain>
    </source>
</reference>
<feature type="region of interest" description="Disordered" evidence="1">
    <location>
        <begin position="224"/>
        <end position="285"/>
    </location>
</feature>
<protein>
    <recommendedName>
        <fullName evidence="4">SHOCT domain-containing protein</fullName>
    </recommendedName>
</protein>
<accession>A0A7S4J7I8</accession>
<evidence type="ECO:0008006" key="4">
    <source>
        <dbReference type="Google" id="ProtNLM"/>
    </source>
</evidence>
<sequence>MVYFWAGAAVLLFAAAIVAVEKRREKAELLSIHPMEYDIPSGSWWANQLSSAAIRVLNPAGNLLPSKDKASKLKLLNPGELSGDLKDPDDPWGYSTPRCRGLPTCSDSTSHVPAVGKRQQALKVVRSRRGRESLSDIDKDQARILRRIAEGNHVRAAPAHRSSSASQLSAAMRRSAGMSGGESALLELQRMRSEGLLTSHEFTRLKRHVLSKVQHELDELAVQGKPSSSSLKLLNPGELSGDLKDPDDPWGYSTPRCRGLPTCSDSTSHVPAVGKRQQALSKKYS</sequence>
<keyword evidence="2" id="KW-0732">Signal</keyword>
<evidence type="ECO:0000256" key="2">
    <source>
        <dbReference type="SAM" id="SignalP"/>
    </source>
</evidence>
<organism evidence="3">
    <name type="scientific">Guillardia theta</name>
    <name type="common">Cryptophyte</name>
    <name type="synonym">Cryptomonas phi</name>
    <dbReference type="NCBI Taxonomy" id="55529"/>
    <lineage>
        <taxon>Eukaryota</taxon>
        <taxon>Cryptophyceae</taxon>
        <taxon>Pyrenomonadales</taxon>
        <taxon>Geminigeraceae</taxon>
        <taxon>Guillardia</taxon>
    </lineage>
</organism>